<sequence>MNILLDTHILLWLLREPTTLDPEALAHLGDPTTSVWVSAASAWEIAIKTRLGRLDGSTLLATWPRQLEAMRVDDLPIDSDDAILAGRLPWDHRDPFDRVIVAQALRRNLTLASRDAKILDAALTPTLKA</sequence>
<dbReference type="InterPro" id="IPR052919">
    <property type="entry name" value="TA_system_RNase"/>
</dbReference>
<dbReference type="InterPro" id="IPR029060">
    <property type="entry name" value="PIN-like_dom_sf"/>
</dbReference>
<comment type="cofactor">
    <cofactor evidence="1">
        <name>Mg(2+)</name>
        <dbReference type="ChEBI" id="CHEBI:18420"/>
    </cofactor>
</comment>
<proteinExistence type="predicted"/>
<keyword evidence="6" id="KW-0460">Magnesium</keyword>
<keyword evidence="4" id="KW-0479">Metal-binding</keyword>
<dbReference type="Gene3D" id="3.40.50.1010">
    <property type="entry name" value="5'-nuclease"/>
    <property type="match status" value="1"/>
</dbReference>
<dbReference type="InterPro" id="IPR041705">
    <property type="entry name" value="PIN_Sll0205"/>
</dbReference>
<evidence type="ECO:0000256" key="2">
    <source>
        <dbReference type="ARBA" id="ARBA00022649"/>
    </source>
</evidence>
<dbReference type="InterPro" id="IPR002716">
    <property type="entry name" value="PIN_dom"/>
</dbReference>
<dbReference type="Pfam" id="PF01850">
    <property type="entry name" value="PIN"/>
    <property type="match status" value="1"/>
</dbReference>
<keyword evidence="3" id="KW-0540">Nuclease</keyword>
<dbReference type="GO" id="GO:0046872">
    <property type="term" value="F:metal ion binding"/>
    <property type="evidence" value="ECO:0007669"/>
    <property type="project" value="UniProtKB-KW"/>
</dbReference>
<evidence type="ECO:0000256" key="4">
    <source>
        <dbReference type="ARBA" id="ARBA00022723"/>
    </source>
</evidence>
<dbReference type="PANTHER" id="PTHR36173">
    <property type="entry name" value="RIBONUCLEASE VAPC16-RELATED"/>
    <property type="match status" value="1"/>
</dbReference>
<evidence type="ECO:0000256" key="5">
    <source>
        <dbReference type="ARBA" id="ARBA00022801"/>
    </source>
</evidence>
<dbReference type="PANTHER" id="PTHR36173:SF2">
    <property type="entry name" value="RIBONUCLEASE VAPC16"/>
    <property type="match status" value="1"/>
</dbReference>
<feature type="domain" description="PIN" evidence="7">
    <location>
        <begin position="3"/>
        <end position="121"/>
    </location>
</feature>
<dbReference type="KEGG" id="mgau:MGALJ_61000"/>
<organism evidence="8 9">
    <name type="scientific">Mycobacterium gallinarum</name>
    <dbReference type="NCBI Taxonomy" id="39689"/>
    <lineage>
        <taxon>Bacteria</taxon>
        <taxon>Bacillati</taxon>
        <taxon>Actinomycetota</taxon>
        <taxon>Actinomycetes</taxon>
        <taxon>Mycobacteriales</taxon>
        <taxon>Mycobacteriaceae</taxon>
        <taxon>Mycobacterium</taxon>
    </lineage>
</organism>
<dbReference type="CDD" id="cd09872">
    <property type="entry name" value="PIN_Sll0205-like"/>
    <property type="match status" value="1"/>
</dbReference>
<keyword evidence="8" id="KW-0614">Plasmid</keyword>
<keyword evidence="9" id="KW-1185">Reference proteome</keyword>
<gene>
    <name evidence="8" type="ORF">MGALJ_61000</name>
</gene>
<evidence type="ECO:0000313" key="9">
    <source>
        <dbReference type="Proteomes" id="UP000465785"/>
    </source>
</evidence>
<reference evidence="8 9" key="1">
    <citation type="journal article" date="2019" name="Emerg. Microbes Infect.">
        <title>Comprehensive subspecies identification of 175 nontuberculous mycobacteria species based on 7547 genomic profiles.</title>
        <authorList>
            <person name="Matsumoto Y."/>
            <person name="Kinjo T."/>
            <person name="Motooka D."/>
            <person name="Nabeya D."/>
            <person name="Jung N."/>
            <person name="Uechi K."/>
            <person name="Horii T."/>
            <person name="Iida T."/>
            <person name="Fujita J."/>
            <person name="Nakamura S."/>
        </authorList>
    </citation>
    <scope>NUCLEOTIDE SEQUENCE [LARGE SCALE GENOMIC DNA]</scope>
    <source>
        <strain evidence="8 9">JCM 6399</strain>
        <plasmid evidence="8">pJCM6399</plasmid>
    </source>
</reference>
<dbReference type="GO" id="GO:0004518">
    <property type="term" value="F:nuclease activity"/>
    <property type="evidence" value="ECO:0007669"/>
    <property type="project" value="UniProtKB-KW"/>
</dbReference>
<keyword evidence="2" id="KW-1277">Toxin-antitoxin system</keyword>
<geneLocation type="plasmid" evidence="8 9">
    <name>pJCM6399</name>
</geneLocation>
<dbReference type="AlphaFoldDB" id="A0A9W4FIQ7"/>
<dbReference type="EMBL" id="AP022602">
    <property type="protein sequence ID" value="BBY96431.1"/>
    <property type="molecule type" value="Genomic_DNA"/>
</dbReference>
<dbReference type="RefSeq" id="WP_163738869.1">
    <property type="nucleotide sequence ID" value="NZ_AP022602.1"/>
</dbReference>
<name>A0A9W4FIQ7_9MYCO</name>
<evidence type="ECO:0000313" key="8">
    <source>
        <dbReference type="EMBL" id="BBY96431.1"/>
    </source>
</evidence>
<dbReference type="GO" id="GO:0016787">
    <property type="term" value="F:hydrolase activity"/>
    <property type="evidence" value="ECO:0007669"/>
    <property type="project" value="UniProtKB-KW"/>
</dbReference>
<evidence type="ECO:0000259" key="7">
    <source>
        <dbReference type="Pfam" id="PF01850"/>
    </source>
</evidence>
<accession>A0A9W4FIQ7</accession>
<evidence type="ECO:0000256" key="1">
    <source>
        <dbReference type="ARBA" id="ARBA00001946"/>
    </source>
</evidence>
<dbReference type="SUPFAM" id="SSF88723">
    <property type="entry name" value="PIN domain-like"/>
    <property type="match status" value="1"/>
</dbReference>
<dbReference type="Proteomes" id="UP000465785">
    <property type="component" value="Plasmid pJCM6399"/>
</dbReference>
<evidence type="ECO:0000256" key="6">
    <source>
        <dbReference type="ARBA" id="ARBA00022842"/>
    </source>
</evidence>
<keyword evidence="5" id="KW-0378">Hydrolase</keyword>
<evidence type="ECO:0000256" key="3">
    <source>
        <dbReference type="ARBA" id="ARBA00022722"/>
    </source>
</evidence>
<protein>
    <submittedName>
        <fullName evidence="8">Twitching motility protein PilT</fullName>
    </submittedName>
</protein>